<dbReference type="InterPro" id="IPR023375">
    <property type="entry name" value="ADC_dom_sf"/>
</dbReference>
<comment type="caution">
    <text evidence="1">The sequence shown here is derived from an EMBL/GenBank/DDBJ whole genome shotgun (WGS) entry which is preliminary data.</text>
</comment>
<dbReference type="SUPFAM" id="SSF160104">
    <property type="entry name" value="Acetoacetate decarboxylase-like"/>
    <property type="match status" value="1"/>
</dbReference>
<keyword evidence="2" id="KW-1185">Reference proteome</keyword>
<dbReference type="Gene3D" id="2.40.400.10">
    <property type="entry name" value="Acetoacetate decarboxylase-like"/>
    <property type="match status" value="1"/>
</dbReference>
<dbReference type="RefSeq" id="WP_349804109.1">
    <property type="nucleotide sequence ID" value="NZ_JBEGDP010000004.1"/>
</dbReference>
<dbReference type="Pfam" id="PF06314">
    <property type="entry name" value="ADC"/>
    <property type="match status" value="1"/>
</dbReference>
<organism evidence="1 2">
    <name type="scientific">Nocardioides kribbensis</name>
    <dbReference type="NCBI Taxonomy" id="305517"/>
    <lineage>
        <taxon>Bacteria</taxon>
        <taxon>Bacillati</taxon>
        <taxon>Actinomycetota</taxon>
        <taxon>Actinomycetes</taxon>
        <taxon>Propionibacteriales</taxon>
        <taxon>Nocardioidaceae</taxon>
        <taxon>Nocardioides</taxon>
    </lineage>
</organism>
<dbReference type="Proteomes" id="UP001482520">
    <property type="component" value="Unassembled WGS sequence"/>
</dbReference>
<name>A0ABV1NWE7_9ACTN</name>
<accession>A0ABV1NWE7</accession>
<sequence length="217" mass="22812">MSAAEPAGAYPPEPWDLTGTGRLTAWAVPVGDLPALPAGVRPVVLRGRALAATAFVRYDERGLMAYDELLAAVVVRHGRGLALSITDIWVDSEVSRAGGRGLWGIPKELATFSSPAADRLGARTDDGPLASVETAPRRLPGLRLPLPLRSHVVQTRDGATVASPIRATGRVRPARARWTVEPEGALAWLRGASPVTSAVAEDFAMRFGAAAEPASGR</sequence>
<protein>
    <submittedName>
        <fullName evidence="1">Acetoacetate decarboxylase family protein</fullName>
    </submittedName>
</protein>
<reference evidence="1 2" key="1">
    <citation type="submission" date="2024-02" db="EMBL/GenBank/DDBJ databases">
        <title>Full genome sequence of Nocardioides kribbensis.</title>
        <authorList>
            <person name="Poletto B.L."/>
            <person name="Silva G."/>
            <person name="Galante D."/>
            <person name="Campos K.R."/>
            <person name="Santos M.B.N."/>
            <person name="Sacchi C.T."/>
        </authorList>
    </citation>
    <scope>NUCLEOTIDE SEQUENCE [LARGE SCALE GENOMIC DNA]</scope>
    <source>
        <strain evidence="1 2">O4R</strain>
    </source>
</reference>
<proteinExistence type="predicted"/>
<gene>
    <name evidence="1" type="ORF">V6R90_06035</name>
</gene>
<evidence type="ECO:0000313" key="1">
    <source>
        <dbReference type="EMBL" id="MEQ7846832.1"/>
    </source>
</evidence>
<dbReference type="EMBL" id="JBEGDP010000004">
    <property type="protein sequence ID" value="MEQ7846832.1"/>
    <property type="molecule type" value="Genomic_DNA"/>
</dbReference>
<dbReference type="InterPro" id="IPR010451">
    <property type="entry name" value="Acetoacetate_decarboxylase"/>
</dbReference>
<evidence type="ECO:0000313" key="2">
    <source>
        <dbReference type="Proteomes" id="UP001482520"/>
    </source>
</evidence>